<evidence type="ECO:0000313" key="2">
    <source>
        <dbReference type="Proteomes" id="UP000238916"/>
    </source>
</evidence>
<reference evidence="2" key="1">
    <citation type="submission" date="2018-02" db="EMBL/GenBank/DDBJ databases">
        <authorList>
            <person name="Hausmann B."/>
        </authorList>
    </citation>
    <scope>NUCLEOTIDE SEQUENCE [LARGE SCALE GENOMIC DNA]</scope>
    <source>
        <strain evidence="2">Peat soil MAG SbF1</strain>
    </source>
</reference>
<accession>A0A2U3K0G0</accession>
<sequence length="66" mass="7783">MQPSNNLKIELDDKYSRSNTPLLKFNLDYHISTFMSRLQDRSSQISLVKRADQELLKKSGHTKFRL</sequence>
<proteinExistence type="predicted"/>
<gene>
    <name evidence="1" type="ORF">SBF1_1200009</name>
</gene>
<organism evidence="1 2">
    <name type="scientific">Candidatus Desulfosporosinus infrequens</name>
    <dbReference type="NCBI Taxonomy" id="2043169"/>
    <lineage>
        <taxon>Bacteria</taxon>
        <taxon>Bacillati</taxon>
        <taxon>Bacillota</taxon>
        <taxon>Clostridia</taxon>
        <taxon>Eubacteriales</taxon>
        <taxon>Desulfitobacteriaceae</taxon>
        <taxon>Desulfosporosinus</taxon>
    </lineage>
</organism>
<dbReference type="Proteomes" id="UP000238916">
    <property type="component" value="Unassembled WGS sequence"/>
</dbReference>
<dbReference type="AlphaFoldDB" id="A0A2U3K0G0"/>
<protein>
    <submittedName>
        <fullName evidence="1">Uncharacterized protein</fullName>
    </submittedName>
</protein>
<name>A0A2U3K0G0_9FIRM</name>
<evidence type="ECO:0000313" key="1">
    <source>
        <dbReference type="EMBL" id="SPF33145.1"/>
    </source>
</evidence>
<dbReference type="EMBL" id="OMOF01000025">
    <property type="protein sequence ID" value="SPF33145.1"/>
    <property type="molecule type" value="Genomic_DNA"/>
</dbReference>